<dbReference type="InterPro" id="IPR050483">
    <property type="entry name" value="CoA-transferase_III_domain"/>
</dbReference>
<dbReference type="SUPFAM" id="SSF89796">
    <property type="entry name" value="CoA-transferase family III (CaiB/BaiF)"/>
    <property type="match status" value="1"/>
</dbReference>
<dbReference type="Gene3D" id="3.30.1540.10">
    <property type="entry name" value="formyl-coa transferase, domain 3"/>
    <property type="match status" value="1"/>
</dbReference>
<evidence type="ECO:0000313" key="3">
    <source>
        <dbReference type="EMBL" id="KAF2098314.1"/>
    </source>
</evidence>
<dbReference type="Gene3D" id="3.40.50.10540">
    <property type="entry name" value="Crotonobetainyl-coa:carnitine coa-transferase, domain 1"/>
    <property type="match status" value="1"/>
</dbReference>
<evidence type="ECO:0000313" key="4">
    <source>
        <dbReference type="Proteomes" id="UP000799772"/>
    </source>
</evidence>
<dbReference type="PANTHER" id="PTHR48207:SF3">
    <property type="entry name" value="SUCCINATE--HYDROXYMETHYLGLUTARATE COA-TRANSFERASE"/>
    <property type="match status" value="1"/>
</dbReference>
<sequence>MASSSRRCIASALRNCSKSTFSCATSRRTVDATSKSARPLDGITVVSLEQAVAAPFCTRQLADLGARVIKVERPGDGDFARKYDTRVHGEASHFIWLNRSKESLALDLKNPEDLNILKKLLERTDVLVQNLAPGASGRLGLSYEALQEKHPGMIVCDVSGYGSDGPYVKKKAYDLLIQSESGMLSVTGTQAKTESGTKIEPAKVGISIADIAAGMYAYTNILAALMQREKTGKGSKIDISMLEALTEWMSFPLYYAFDGAPGPVPAGASHASIYPYGPFKTGDGSVMLGIQNEREFANFCDIVLGDASLSKDSRFENNTARVKNREALKQTIEDIFSQLSSEDVVKRLEVASIANAKVNDMHDVWNHPQLQARGRWTEVDTPAGVVPALIPPGFQPRGRGEGLEARMDPVPKVGEHNSKILAELNMA</sequence>
<keyword evidence="4" id="KW-1185">Reference proteome</keyword>
<evidence type="ECO:0000256" key="1">
    <source>
        <dbReference type="ARBA" id="ARBA00008383"/>
    </source>
</evidence>
<dbReference type="AlphaFoldDB" id="A0A9P4IFS0"/>
<protein>
    <submittedName>
        <fullName evidence="3">CoA-transferase family III</fullName>
    </submittedName>
</protein>
<keyword evidence="2" id="KW-0808">Transferase</keyword>
<dbReference type="InterPro" id="IPR044855">
    <property type="entry name" value="CoA-Trfase_III_dom3_sf"/>
</dbReference>
<comment type="caution">
    <text evidence="3">The sequence shown here is derived from an EMBL/GenBank/DDBJ whole genome shotgun (WGS) entry which is preliminary data.</text>
</comment>
<dbReference type="InterPro" id="IPR003673">
    <property type="entry name" value="CoA-Trfase_fam_III"/>
</dbReference>
<proteinExistence type="inferred from homology"/>
<organism evidence="3 4">
    <name type="scientific">Rhizodiscina lignyota</name>
    <dbReference type="NCBI Taxonomy" id="1504668"/>
    <lineage>
        <taxon>Eukaryota</taxon>
        <taxon>Fungi</taxon>
        <taxon>Dikarya</taxon>
        <taxon>Ascomycota</taxon>
        <taxon>Pezizomycotina</taxon>
        <taxon>Dothideomycetes</taxon>
        <taxon>Pleosporomycetidae</taxon>
        <taxon>Aulographales</taxon>
        <taxon>Rhizodiscinaceae</taxon>
        <taxon>Rhizodiscina</taxon>
    </lineage>
</organism>
<evidence type="ECO:0000256" key="2">
    <source>
        <dbReference type="ARBA" id="ARBA00022679"/>
    </source>
</evidence>
<reference evidence="3" key="1">
    <citation type="journal article" date="2020" name="Stud. Mycol.">
        <title>101 Dothideomycetes genomes: a test case for predicting lifestyles and emergence of pathogens.</title>
        <authorList>
            <person name="Haridas S."/>
            <person name="Albert R."/>
            <person name="Binder M."/>
            <person name="Bloem J."/>
            <person name="Labutti K."/>
            <person name="Salamov A."/>
            <person name="Andreopoulos B."/>
            <person name="Baker S."/>
            <person name="Barry K."/>
            <person name="Bills G."/>
            <person name="Bluhm B."/>
            <person name="Cannon C."/>
            <person name="Castanera R."/>
            <person name="Culley D."/>
            <person name="Daum C."/>
            <person name="Ezra D."/>
            <person name="Gonzalez J."/>
            <person name="Henrissat B."/>
            <person name="Kuo A."/>
            <person name="Liang C."/>
            <person name="Lipzen A."/>
            <person name="Lutzoni F."/>
            <person name="Magnuson J."/>
            <person name="Mondo S."/>
            <person name="Nolan M."/>
            <person name="Ohm R."/>
            <person name="Pangilinan J."/>
            <person name="Park H.-J."/>
            <person name="Ramirez L."/>
            <person name="Alfaro M."/>
            <person name="Sun H."/>
            <person name="Tritt A."/>
            <person name="Yoshinaga Y."/>
            <person name="Zwiers L.-H."/>
            <person name="Turgeon B."/>
            <person name="Goodwin S."/>
            <person name="Spatafora J."/>
            <person name="Crous P."/>
            <person name="Grigoriev I."/>
        </authorList>
    </citation>
    <scope>NUCLEOTIDE SEQUENCE</scope>
    <source>
        <strain evidence="3">CBS 133067</strain>
    </source>
</reference>
<name>A0A9P4IFS0_9PEZI</name>
<accession>A0A9P4IFS0</accession>
<dbReference type="InterPro" id="IPR023606">
    <property type="entry name" value="CoA-Trfase_III_dom_1_sf"/>
</dbReference>
<dbReference type="Pfam" id="PF02515">
    <property type="entry name" value="CoA_transf_3"/>
    <property type="match status" value="1"/>
</dbReference>
<dbReference type="Proteomes" id="UP000799772">
    <property type="component" value="Unassembled WGS sequence"/>
</dbReference>
<dbReference type="GO" id="GO:0008410">
    <property type="term" value="F:CoA-transferase activity"/>
    <property type="evidence" value="ECO:0007669"/>
    <property type="project" value="TreeGrafter"/>
</dbReference>
<comment type="similarity">
    <text evidence="1">Belongs to the CoA-transferase III family.</text>
</comment>
<dbReference type="PANTHER" id="PTHR48207">
    <property type="entry name" value="SUCCINATE--HYDROXYMETHYLGLUTARATE COA-TRANSFERASE"/>
    <property type="match status" value="1"/>
</dbReference>
<dbReference type="EMBL" id="ML978127">
    <property type="protein sequence ID" value="KAF2098314.1"/>
    <property type="molecule type" value="Genomic_DNA"/>
</dbReference>
<gene>
    <name evidence="3" type="ORF">NA57DRAFT_66652</name>
</gene>
<dbReference type="OrthoDB" id="5863171at2759"/>